<keyword evidence="4" id="KW-1185">Reference proteome</keyword>
<name>A0A254TDR0_9BURK</name>
<proteinExistence type="predicted"/>
<evidence type="ECO:0000256" key="1">
    <source>
        <dbReference type="SAM" id="MobiDB-lite"/>
    </source>
</evidence>
<comment type="caution">
    <text evidence="3">The sequence shown here is derived from an EMBL/GenBank/DDBJ whole genome shotgun (WGS) entry which is preliminary data.</text>
</comment>
<protein>
    <submittedName>
        <fullName evidence="3">Uncharacterized protein</fullName>
    </submittedName>
</protein>
<feature type="region of interest" description="Disordered" evidence="1">
    <location>
        <begin position="39"/>
        <end position="69"/>
    </location>
</feature>
<dbReference type="AlphaFoldDB" id="A0A254TDR0"/>
<dbReference type="EMBL" id="LSTO01000001">
    <property type="protein sequence ID" value="OWW20744.1"/>
    <property type="molecule type" value="Genomic_DNA"/>
</dbReference>
<keyword evidence="2" id="KW-0732">Signal</keyword>
<evidence type="ECO:0000313" key="4">
    <source>
        <dbReference type="Proteomes" id="UP000197535"/>
    </source>
</evidence>
<feature type="compositionally biased region" description="Basic and acidic residues" evidence="1">
    <location>
        <begin position="53"/>
        <end position="69"/>
    </location>
</feature>
<feature type="signal peptide" evidence="2">
    <location>
        <begin position="1"/>
        <end position="32"/>
    </location>
</feature>
<evidence type="ECO:0000256" key="2">
    <source>
        <dbReference type="SAM" id="SignalP"/>
    </source>
</evidence>
<feature type="chain" id="PRO_5013191391" evidence="2">
    <location>
        <begin position="33"/>
        <end position="186"/>
    </location>
</feature>
<dbReference type="Proteomes" id="UP000197535">
    <property type="component" value="Unassembled WGS sequence"/>
</dbReference>
<sequence>MELQPHLLGTVAMSKTLPVIAVIAALASAALAALPGHAAESKAGRPGNAASARHQDATKAAKGKRGDKEAPRRIVTYNLFQDPVFKLNGALADKRQLGAPTVHDKHAQLGHALKAEPKPMPEPDTSGIGFGCSDKPFRPPANMREVTACYKHNVDRSWKAQTYLSREYNTEGMQKWGGGLAVRYAY</sequence>
<accession>A0A254TDR0</accession>
<gene>
    <name evidence="3" type="ORF">AYR66_15905</name>
</gene>
<reference evidence="3 4" key="1">
    <citation type="submission" date="2016-02" db="EMBL/GenBank/DDBJ databases">
        <authorList>
            <person name="Wen L."/>
            <person name="He K."/>
            <person name="Yang H."/>
        </authorList>
    </citation>
    <scope>NUCLEOTIDE SEQUENCE [LARGE SCALE GENOMIC DNA]</scope>
    <source>
        <strain evidence="3 4">TSA40</strain>
    </source>
</reference>
<organism evidence="3 4">
    <name type="scientific">Noviherbaspirillum denitrificans</name>
    <dbReference type="NCBI Taxonomy" id="1968433"/>
    <lineage>
        <taxon>Bacteria</taxon>
        <taxon>Pseudomonadati</taxon>
        <taxon>Pseudomonadota</taxon>
        <taxon>Betaproteobacteria</taxon>
        <taxon>Burkholderiales</taxon>
        <taxon>Oxalobacteraceae</taxon>
        <taxon>Noviherbaspirillum</taxon>
    </lineage>
</organism>
<evidence type="ECO:0000313" key="3">
    <source>
        <dbReference type="EMBL" id="OWW20744.1"/>
    </source>
</evidence>